<name>A0A4R6IK89_9SPHI</name>
<proteinExistence type="predicted"/>
<keyword evidence="2" id="KW-1185">Reference proteome</keyword>
<dbReference type="RefSeq" id="WP_133553662.1">
    <property type="nucleotide sequence ID" value="NZ_SNWM01000002.1"/>
</dbReference>
<reference evidence="1 2" key="1">
    <citation type="submission" date="2019-03" db="EMBL/GenBank/DDBJ databases">
        <title>Genomic Encyclopedia of Archaeal and Bacterial Type Strains, Phase II (KMG-II): from individual species to whole genera.</title>
        <authorList>
            <person name="Goeker M."/>
        </authorList>
    </citation>
    <scope>NUCLEOTIDE SEQUENCE [LARGE SCALE GENOMIC DNA]</scope>
    <source>
        <strain evidence="1 2">DSM 19034</strain>
    </source>
</reference>
<protein>
    <submittedName>
        <fullName evidence="1">Uncharacterized protein</fullName>
    </submittedName>
</protein>
<dbReference type="EMBL" id="SNWM01000002">
    <property type="protein sequence ID" value="TDO22365.1"/>
    <property type="molecule type" value="Genomic_DNA"/>
</dbReference>
<accession>A0A4R6IK89</accession>
<sequence>MKINALSPKDISGLKPDQLIDLLEKLLSLETSKVYLPSEINSLSVPKALTVKDGGEDAKIALDISIADNRLVGSQWIKNPVTVFQSKASKMSPDDCYKEVIIPRKRGQKGKKELQPKIKECLDKAGEYILFTTDELVPTSIDLRIKAIKRAFNESGIADTDAIKVRILDANQISRWCNEHLSSIILVQSFKGIQRLGTFSVWSDWNKIFRKQKKYEYQESTSLKSNTQLLFDALHKKGIARVIGHKGLGKTRFVLESFNPSNSQLAEVLSSSVVYIDLAIASPTDLTTFILNHGHLEGIIVIDNCSDEWHNNYSPLIRVASGLKMITINDSNENLKNEYIVLDRKGQGEVVLMMFRNCFPGLSESEVKHFVEISEGFPEMVSFIDDAIKNNSSQVVLNTLPKDFVNKFLFPDNIDAAEYDLFKACSVFTEFGFYDDKIDDIIFDRERKKLELQNVLIYTQIAKIPQTKSAFYKFCTKYRDKRSLLEKRGYYHSVIPEPIAATLAAEWWEETSFDFVYTVLQELKESELLIPMMDRLSNMDQSDRAKNIVSKAWGPSGPFSTAEVLNTELGSRLFRSVVVVNPIATADALSYTYEEFSIQELKEKVRSGRRNIIWALEKLTFRATTFNSSVKMLMRLAAAENETFANNATGQLLQLFHIQLAGTEANLKMRTEVIKWGLKQSDREVNEIAILAGKHGLKSSGFHRTIGAENQGLSSPLKDYQPGTWKEIFEYWEEILEVFTLALEEDKSLIDSVKSAVASSIRSMFENGQGMVIKKSIEKILSVDENLWIDAINNLKRTVDWDKLGEKDRVIAEELLQKLRPLNIGSKLKLIVVTPEWGYRKGDNREEDNQTKAKLYALEFVNEPTLLIPYLKILLEGEQRQAFNFGVSLASSTYIEILLPKILSQLAEIPEPDQNPSFLAGIISQLSVEMQRKVIDDMLSNKGAIKHIFHIIRLINPSKDEVFKLFDLVDNKEVNINSFQSFQYGKFLDQFDNKDVLQLCEKIASYGKEGVWTAFLLITQYYYDDDDKWLTTRDFIRSIMTDYNVLNDFDFAPHVEDYGWYLAMKKLLDNTGDLEFAENISNQIVSASYKEGFPYFEESLREIAEILCTQYFKIFWLRSSEGLLSDTISFLNLKTLLGVKNGVFGYSGILFNGDQTEIIKWCIENNPKGAYRIAYMMPLFGEDTWTDFALSMIDEFGEDQKFLDEIASNLGSFGMVGSSENYYLKVIKMAGDLSDHRIPKVRKWAKNCIIHYNKNIRRDKLDEENRA</sequence>
<dbReference type="AlphaFoldDB" id="A0A4R6IK89"/>
<comment type="caution">
    <text evidence="1">The sequence shown here is derived from an EMBL/GenBank/DDBJ whole genome shotgun (WGS) entry which is preliminary data.</text>
</comment>
<gene>
    <name evidence="1" type="ORF">CLV32_1334</name>
</gene>
<dbReference type="OrthoDB" id="8910972at2"/>
<evidence type="ECO:0000313" key="2">
    <source>
        <dbReference type="Proteomes" id="UP000295499"/>
    </source>
</evidence>
<dbReference type="Proteomes" id="UP000295499">
    <property type="component" value="Unassembled WGS sequence"/>
</dbReference>
<organism evidence="1 2">
    <name type="scientific">Pedobacter duraquae</name>
    <dbReference type="NCBI Taxonomy" id="425511"/>
    <lineage>
        <taxon>Bacteria</taxon>
        <taxon>Pseudomonadati</taxon>
        <taxon>Bacteroidota</taxon>
        <taxon>Sphingobacteriia</taxon>
        <taxon>Sphingobacteriales</taxon>
        <taxon>Sphingobacteriaceae</taxon>
        <taxon>Pedobacter</taxon>
    </lineage>
</organism>
<evidence type="ECO:0000313" key="1">
    <source>
        <dbReference type="EMBL" id="TDO22365.1"/>
    </source>
</evidence>